<dbReference type="Pfam" id="PF04991">
    <property type="entry name" value="LicD"/>
    <property type="match status" value="1"/>
</dbReference>
<comment type="caution">
    <text evidence="2">The sequence shown here is derived from an EMBL/GenBank/DDBJ whole genome shotgun (WGS) entry which is preliminary data.</text>
</comment>
<evidence type="ECO:0000313" key="3">
    <source>
        <dbReference type="Proteomes" id="UP000256424"/>
    </source>
</evidence>
<evidence type="ECO:0000259" key="1">
    <source>
        <dbReference type="Pfam" id="PF04991"/>
    </source>
</evidence>
<dbReference type="AlphaFoldDB" id="A0A3D8IVX6"/>
<dbReference type="Proteomes" id="UP000256424">
    <property type="component" value="Unassembled WGS sequence"/>
</dbReference>
<name>A0A3D8IVX6_9HELI</name>
<keyword evidence="3" id="KW-1185">Reference proteome</keyword>
<reference evidence="2 3" key="1">
    <citation type="submission" date="2018-04" db="EMBL/GenBank/DDBJ databases">
        <title>Novel Campyloabacter and Helicobacter Species and Strains.</title>
        <authorList>
            <person name="Mannion A.J."/>
            <person name="Shen Z."/>
            <person name="Fox J.G."/>
        </authorList>
    </citation>
    <scope>NUCLEOTIDE SEQUENCE [LARGE SCALE GENOMIC DNA]</scope>
    <source>
        <strain evidence="2 3">MIT 97-5075</strain>
    </source>
</reference>
<protein>
    <recommendedName>
        <fullName evidence="1">LicD/FKTN/FKRP nucleotidyltransferase domain-containing protein</fullName>
    </recommendedName>
</protein>
<dbReference type="EMBL" id="NXLW01000031">
    <property type="protein sequence ID" value="RDU69372.1"/>
    <property type="molecule type" value="Genomic_DNA"/>
</dbReference>
<evidence type="ECO:0000313" key="2">
    <source>
        <dbReference type="EMBL" id="RDU69372.1"/>
    </source>
</evidence>
<feature type="domain" description="LicD/FKTN/FKRP nucleotidyltransferase" evidence="1">
    <location>
        <begin position="14"/>
        <end position="176"/>
    </location>
</feature>
<dbReference type="GO" id="GO:0009100">
    <property type="term" value="P:glycoprotein metabolic process"/>
    <property type="evidence" value="ECO:0007669"/>
    <property type="project" value="UniProtKB-ARBA"/>
</dbReference>
<dbReference type="OrthoDB" id="3780655at2"/>
<dbReference type="InterPro" id="IPR007074">
    <property type="entry name" value="LicD/FKTN/FKRP_NTP_transf"/>
</dbReference>
<organism evidence="2 3">
    <name type="scientific">Helicobacter aurati</name>
    <dbReference type="NCBI Taxonomy" id="137778"/>
    <lineage>
        <taxon>Bacteria</taxon>
        <taxon>Pseudomonadati</taxon>
        <taxon>Campylobacterota</taxon>
        <taxon>Epsilonproteobacteria</taxon>
        <taxon>Campylobacterales</taxon>
        <taxon>Helicobacteraceae</taxon>
        <taxon>Helicobacter</taxon>
    </lineage>
</organism>
<sequence>MLLIRGGGGYLDIRGIWIDIFALNGYGDNYEEACQMQTILREKKDLAYHHISVREEHEHYMQKRIATGKNSFFRSIKQKRYNFLHKYNMHNKEKFLTKIRKQRQQSLESCKRDSLCLSRKYLYDTSRFVGTEFRYDHYPDIILLRDRIAAMRSYPFEDTEFMGFADSHYFLNYCYGDYMTLPPPEKRFTHNPYYLNLNLPCKEWAKQNCITSYKLPKELAIKFTGTPDKIVYVIKRDSK</sequence>
<gene>
    <name evidence="2" type="ORF">CQA66_08955</name>
</gene>
<proteinExistence type="predicted"/>
<accession>A0A3D8IVX6</accession>